<dbReference type="SUPFAM" id="SSF52540">
    <property type="entry name" value="P-loop containing nucleoside triphosphate hydrolases"/>
    <property type="match status" value="1"/>
</dbReference>
<evidence type="ECO:0000256" key="2">
    <source>
        <dbReference type="ARBA" id="ARBA00022679"/>
    </source>
</evidence>
<evidence type="ECO:0000256" key="3">
    <source>
        <dbReference type="ARBA" id="ARBA00022741"/>
    </source>
</evidence>
<dbReference type="PANTHER" id="PTHR10513:SF35">
    <property type="entry name" value="DEOXYADENOSINE KINASE"/>
    <property type="match status" value="1"/>
</dbReference>
<feature type="active site" description="Proton acceptor" evidence="6">
    <location>
        <position position="84"/>
    </location>
</feature>
<evidence type="ECO:0000256" key="6">
    <source>
        <dbReference type="PIRSR" id="PIRSR000705-1"/>
    </source>
</evidence>
<dbReference type="Pfam" id="PF01712">
    <property type="entry name" value="dNK"/>
    <property type="match status" value="1"/>
</dbReference>
<evidence type="ECO:0000256" key="4">
    <source>
        <dbReference type="ARBA" id="ARBA00022777"/>
    </source>
</evidence>
<dbReference type="PIRSF" id="PIRSF000705">
    <property type="entry name" value="DNK"/>
    <property type="match status" value="1"/>
</dbReference>
<protein>
    <submittedName>
        <fullName evidence="9">Deoxynucleoside kinase</fullName>
    </submittedName>
</protein>
<gene>
    <name evidence="9" type="ORF">FUAX_15470</name>
</gene>
<dbReference type="RefSeq" id="WP_338394331.1">
    <property type="nucleotide sequence ID" value="NZ_AP025314.1"/>
</dbReference>
<dbReference type="GO" id="GO:0019136">
    <property type="term" value="F:deoxynucleoside kinase activity"/>
    <property type="evidence" value="ECO:0007669"/>
    <property type="project" value="InterPro"/>
</dbReference>
<evidence type="ECO:0000313" key="10">
    <source>
        <dbReference type="Proteomes" id="UP001348817"/>
    </source>
</evidence>
<keyword evidence="5 7" id="KW-0067">ATP-binding</keyword>
<feature type="domain" description="Deoxynucleoside kinase" evidence="8">
    <location>
        <begin position="9"/>
        <end position="205"/>
    </location>
</feature>
<keyword evidence="4 9" id="KW-0418">Kinase</keyword>
<sequence>MLKNYRAHIAVAGNIGSGKTTLTSMLAKHYGWVPEFENVDDNPYLPDFYADMEKWAFHLEIFFLKSRFNQLMRIKESEKVAVQDRTIYEGAHIFTQNLYDSGLLSDTDFDTYNTLYGLMKEMIRPPELLIYLKSDIPKLVRQVGIRNRDYESDIPTGYLQDLNEHYEKWISEYKEGKLLIIDVNDLDYENRPEDFEFVLQKVEDALSETALESITKN</sequence>
<evidence type="ECO:0000256" key="1">
    <source>
        <dbReference type="ARBA" id="ARBA00007420"/>
    </source>
</evidence>
<dbReference type="KEGG" id="fax:FUAX_15470"/>
<dbReference type="CDD" id="cd01673">
    <property type="entry name" value="dNK"/>
    <property type="match status" value="1"/>
</dbReference>
<evidence type="ECO:0000256" key="7">
    <source>
        <dbReference type="PIRSR" id="PIRSR000705-3"/>
    </source>
</evidence>
<keyword evidence="10" id="KW-1185">Reference proteome</keyword>
<dbReference type="InterPro" id="IPR002624">
    <property type="entry name" value="DCK/DGK"/>
</dbReference>
<evidence type="ECO:0000259" key="8">
    <source>
        <dbReference type="Pfam" id="PF01712"/>
    </source>
</evidence>
<proteinExistence type="inferred from homology"/>
<evidence type="ECO:0000313" key="9">
    <source>
        <dbReference type="EMBL" id="BDD09115.1"/>
    </source>
</evidence>
<keyword evidence="2" id="KW-0808">Transferase</keyword>
<feature type="binding site" evidence="7">
    <location>
        <begin position="13"/>
        <end position="21"/>
    </location>
    <ligand>
        <name>ATP</name>
        <dbReference type="ChEBI" id="CHEBI:30616"/>
    </ligand>
</feature>
<dbReference type="InterPro" id="IPR050566">
    <property type="entry name" value="Deoxyribonucleoside_kinase"/>
</dbReference>
<comment type="similarity">
    <text evidence="1">Belongs to the DCK/DGK family.</text>
</comment>
<organism evidence="9 10">
    <name type="scientific">Fulvitalea axinellae</name>
    <dbReference type="NCBI Taxonomy" id="1182444"/>
    <lineage>
        <taxon>Bacteria</taxon>
        <taxon>Pseudomonadati</taxon>
        <taxon>Bacteroidota</taxon>
        <taxon>Cytophagia</taxon>
        <taxon>Cytophagales</taxon>
        <taxon>Persicobacteraceae</taxon>
        <taxon>Fulvitalea</taxon>
    </lineage>
</organism>
<dbReference type="GO" id="GO:0005737">
    <property type="term" value="C:cytoplasm"/>
    <property type="evidence" value="ECO:0007669"/>
    <property type="project" value="TreeGrafter"/>
</dbReference>
<dbReference type="Proteomes" id="UP001348817">
    <property type="component" value="Chromosome"/>
</dbReference>
<keyword evidence="3 7" id="KW-0547">Nucleotide-binding</keyword>
<dbReference type="InterPro" id="IPR031314">
    <property type="entry name" value="DNK_dom"/>
</dbReference>
<dbReference type="FunFam" id="3.40.50.300:FF:000659">
    <property type="entry name" value="Deoxyguanosine kinase"/>
    <property type="match status" value="1"/>
</dbReference>
<dbReference type="GO" id="GO:0005524">
    <property type="term" value="F:ATP binding"/>
    <property type="evidence" value="ECO:0007669"/>
    <property type="project" value="UniProtKB-KW"/>
</dbReference>
<name>A0AAU9DDY8_9BACT</name>
<evidence type="ECO:0000256" key="5">
    <source>
        <dbReference type="ARBA" id="ARBA00022840"/>
    </source>
</evidence>
<reference evidence="9 10" key="1">
    <citation type="submission" date="2021-12" db="EMBL/GenBank/DDBJ databases">
        <title>Genome sequencing of bacteria with rrn-lacking chromosome and rrn-plasmid.</title>
        <authorList>
            <person name="Anda M."/>
            <person name="Iwasaki W."/>
        </authorList>
    </citation>
    <scope>NUCLEOTIDE SEQUENCE [LARGE SCALE GENOMIC DNA]</scope>
    <source>
        <strain evidence="9 10">DSM 100852</strain>
    </source>
</reference>
<dbReference type="Gene3D" id="3.40.50.300">
    <property type="entry name" value="P-loop containing nucleotide triphosphate hydrolases"/>
    <property type="match status" value="1"/>
</dbReference>
<dbReference type="AlphaFoldDB" id="A0AAU9DDY8"/>
<dbReference type="PANTHER" id="PTHR10513">
    <property type="entry name" value="DEOXYNUCLEOSIDE KINASE"/>
    <property type="match status" value="1"/>
</dbReference>
<accession>A0AAU9DDY8</accession>
<dbReference type="InterPro" id="IPR027417">
    <property type="entry name" value="P-loop_NTPase"/>
</dbReference>
<dbReference type="EMBL" id="AP025314">
    <property type="protein sequence ID" value="BDD09115.1"/>
    <property type="molecule type" value="Genomic_DNA"/>
</dbReference>